<comment type="caution">
    <text evidence="12">The sequence shown here is derived from an EMBL/GenBank/DDBJ whole genome shotgun (WGS) entry which is preliminary data.</text>
</comment>
<evidence type="ECO:0000256" key="1">
    <source>
        <dbReference type="ARBA" id="ARBA00004141"/>
    </source>
</evidence>
<comment type="subcellular location">
    <subcellularLocation>
        <location evidence="1">Membrane</location>
        <topology evidence="1">Multi-pass membrane protein</topology>
    </subcellularLocation>
</comment>
<keyword evidence="7 10" id="KW-0472">Membrane</keyword>
<dbReference type="SUPFAM" id="SSF52833">
    <property type="entry name" value="Thioredoxin-like"/>
    <property type="match status" value="1"/>
</dbReference>
<evidence type="ECO:0000313" key="13">
    <source>
        <dbReference type="Proteomes" id="UP000236333"/>
    </source>
</evidence>
<keyword evidence="4" id="KW-0874">Quinone</keyword>
<dbReference type="PANTHER" id="PTHR34573">
    <property type="entry name" value="VKC DOMAIN-CONTAINING PROTEIN"/>
    <property type="match status" value="1"/>
</dbReference>
<dbReference type="Proteomes" id="UP000236333">
    <property type="component" value="Unassembled WGS sequence"/>
</dbReference>
<dbReference type="EMBL" id="PGGS01000149">
    <property type="protein sequence ID" value="PNH08009.1"/>
    <property type="molecule type" value="Genomic_DNA"/>
</dbReference>
<proteinExistence type="inferred from homology"/>
<feature type="transmembrane region" description="Helical" evidence="10">
    <location>
        <begin position="118"/>
        <end position="138"/>
    </location>
</feature>
<dbReference type="AlphaFoldDB" id="A0A2J8A658"/>
<dbReference type="GO" id="GO:0016020">
    <property type="term" value="C:membrane"/>
    <property type="evidence" value="ECO:0007669"/>
    <property type="project" value="UniProtKB-SubCell"/>
</dbReference>
<keyword evidence="9" id="KW-0676">Redox-active center</keyword>
<evidence type="ECO:0000313" key="12">
    <source>
        <dbReference type="EMBL" id="PNH08009.1"/>
    </source>
</evidence>
<feature type="domain" description="Vitamin K epoxide reductase" evidence="11">
    <location>
        <begin position="1"/>
        <end position="135"/>
    </location>
</feature>
<protein>
    <recommendedName>
        <fullName evidence="11">Vitamin K epoxide reductase domain-containing protein</fullName>
    </recommendedName>
</protein>
<dbReference type="PANTHER" id="PTHR34573:SF1">
    <property type="entry name" value="VITAMIN K EPOXIDE REDUCTASE DOMAIN-CONTAINING PROTEIN"/>
    <property type="match status" value="1"/>
</dbReference>
<dbReference type="InterPro" id="IPR012932">
    <property type="entry name" value="VKOR"/>
</dbReference>
<dbReference type="Gene3D" id="3.40.30.10">
    <property type="entry name" value="Glutaredoxin"/>
    <property type="match status" value="1"/>
</dbReference>
<dbReference type="CDD" id="cd12916">
    <property type="entry name" value="VKOR_1"/>
    <property type="match status" value="1"/>
</dbReference>
<keyword evidence="3 10" id="KW-0812">Transmembrane</keyword>
<evidence type="ECO:0000256" key="4">
    <source>
        <dbReference type="ARBA" id="ARBA00022719"/>
    </source>
</evidence>
<dbReference type="InterPro" id="IPR036249">
    <property type="entry name" value="Thioredoxin-like_sf"/>
</dbReference>
<feature type="transmembrane region" description="Helical" evidence="10">
    <location>
        <begin position="40"/>
        <end position="64"/>
    </location>
</feature>
<dbReference type="SMART" id="SM00756">
    <property type="entry name" value="VKc"/>
    <property type="match status" value="1"/>
</dbReference>
<keyword evidence="8" id="KW-1015">Disulfide bond</keyword>
<accession>A0A2J8A658</accession>
<dbReference type="GO" id="GO:0016491">
    <property type="term" value="F:oxidoreductase activity"/>
    <property type="evidence" value="ECO:0007669"/>
    <property type="project" value="UniProtKB-KW"/>
</dbReference>
<reference evidence="12 13" key="1">
    <citation type="journal article" date="2017" name="Mol. Biol. Evol.">
        <title>The 4-celled Tetrabaena socialis nuclear genome reveals the essential components for genetic control of cell number at the origin of multicellularity in the volvocine lineage.</title>
        <authorList>
            <person name="Featherston J."/>
            <person name="Arakaki Y."/>
            <person name="Hanschen E.R."/>
            <person name="Ferris P.J."/>
            <person name="Michod R.E."/>
            <person name="Olson B.J.S.C."/>
            <person name="Nozaki H."/>
            <person name="Durand P.M."/>
        </authorList>
    </citation>
    <scope>NUCLEOTIDE SEQUENCE [LARGE SCALE GENOMIC DNA]</scope>
    <source>
        <strain evidence="12 13">NIES-571</strain>
    </source>
</reference>
<evidence type="ECO:0000256" key="6">
    <source>
        <dbReference type="ARBA" id="ARBA00023002"/>
    </source>
</evidence>
<evidence type="ECO:0000256" key="7">
    <source>
        <dbReference type="ARBA" id="ARBA00023136"/>
    </source>
</evidence>
<name>A0A2J8A658_9CHLO</name>
<feature type="transmembrane region" description="Helical" evidence="10">
    <location>
        <begin position="150"/>
        <end position="169"/>
    </location>
</feature>
<evidence type="ECO:0000256" key="2">
    <source>
        <dbReference type="ARBA" id="ARBA00006214"/>
    </source>
</evidence>
<keyword evidence="6" id="KW-0560">Oxidoreductase</keyword>
<evidence type="ECO:0000256" key="8">
    <source>
        <dbReference type="ARBA" id="ARBA00023157"/>
    </source>
</evidence>
<evidence type="ECO:0000256" key="10">
    <source>
        <dbReference type="SAM" id="Phobius"/>
    </source>
</evidence>
<dbReference type="InterPro" id="IPR038354">
    <property type="entry name" value="VKOR_sf"/>
</dbReference>
<evidence type="ECO:0000256" key="5">
    <source>
        <dbReference type="ARBA" id="ARBA00022989"/>
    </source>
</evidence>
<dbReference type="GO" id="GO:0048038">
    <property type="term" value="F:quinone binding"/>
    <property type="evidence" value="ECO:0007669"/>
    <property type="project" value="UniProtKB-KW"/>
</dbReference>
<evidence type="ECO:0000259" key="11">
    <source>
        <dbReference type="SMART" id="SM00756"/>
    </source>
</evidence>
<gene>
    <name evidence="12" type="ORF">TSOC_005456</name>
</gene>
<keyword evidence="13" id="KW-1185">Reference proteome</keyword>
<organism evidence="12 13">
    <name type="scientific">Tetrabaena socialis</name>
    <dbReference type="NCBI Taxonomy" id="47790"/>
    <lineage>
        <taxon>Eukaryota</taxon>
        <taxon>Viridiplantae</taxon>
        <taxon>Chlorophyta</taxon>
        <taxon>core chlorophytes</taxon>
        <taxon>Chlorophyceae</taxon>
        <taxon>CS clade</taxon>
        <taxon>Chlamydomonadales</taxon>
        <taxon>Tetrabaenaceae</taxon>
        <taxon>Tetrabaena</taxon>
    </lineage>
</organism>
<feature type="transmembrane region" description="Helical" evidence="10">
    <location>
        <begin position="84"/>
        <end position="106"/>
    </location>
</feature>
<evidence type="ECO:0000256" key="9">
    <source>
        <dbReference type="ARBA" id="ARBA00023284"/>
    </source>
</evidence>
<sequence>MAAVAAVGVAETAYLTYVKLFNGTLVCPTNGCESVLTSPYALLFGLPLSLYGMLAYGAVGALALSYGRQVASGGVPGVARQATLLGLTGGVAALATTSAVLVSILQTRLGGTPCAWCYLSAALSTTLAVTLGSALTGRQVKVGTAEGRDNALAGIGAAVATAAVLYVGLPGGSGGGAVYDENFSVDYQAPVVRTPSKERAVQLSSRLSAVGARMYGAFWCSHCLEQKEVFGAAAMADFPYVECFPNGWKQGEKPAALCEAANVRAFPTWVIGGKTIEGELSLSEVEVEVARAEAAAAAGLEAQ</sequence>
<dbReference type="InterPro" id="IPR044698">
    <property type="entry name" value="VKOR/LTO1"/>
</dbReference>
<dbReference type="OrthoDB" id="343052at2759"/>
<dbReference type="Gene3D" id="1.20.1440.130">
    <property type="entry name" value="VKOR domain"/>
    <property type="match status" value="1"/>
</dbReference>
<keyword evidence="5 10" id="KW-1133">Transmembrane helix</keyword>
<comment type="similarity">
    <text evidence="2">Belongs to the VKOR family.</text>
</comment>
<dbReference type="Pfam" id="PF07884">
    <property type="entry name" value="VKOR"/>
    <property type="match status" value="1"/>
</dbReference>
<evidence type="ECO:0000256" key="3">
    <source>
        <dbReference type="ARBA" id="ARBA00022692"/>
    </source>
</evidence>